<dbReference type="PANTHER" id="PTHR34061:SF17">
    <property type="entry name" value="EXPRESSED PROTEIN"/>
    <property type="match status" value="1"/>
</dbReference>
<dbReference type="EMBL" id="NCVQ01000006">
    <property type="protein sequence ID" value="PWZ21217.1"/>
    <property type="molecule type" value="Genomic_DNA"/>
</dbReference>
<evidence type="ECO:0008006" key="2">
    <source>
        <dbReference type="Google" id="ProtNLM"/>
    </source>
</evidence>
<dbReference type="AlphaFoldDB" id="A0A3L6EPG8"/>
<accession>A0A3L6EPG8</accession>
<protein>
    <recommendedName>
        <fullName evidence="2">BED-type domain-containing protein</fullName>
    </recommendedName>
</protein>
<gene>
    <name evidence="1" type="ORF">Zm00014a_032766</name>
</gene>
<proteinExistence type="predicted"/>
<reference evidence="1" key="1">
    <citation type="journal article" date="2018" name="Nat. Genet.">
        <title>Extensive intraspecific gene order and gene structural variations between Mo17 and other maize genomes.</title>
        <authorList>
            <person name="Sun S."/>
            <person name="Zhou Y."/>
            <person name="Chen J."/>
            <person name="Shi J."/>
            <person name="Zhao H."/>
            <person name="Zhao H."/>
            <person name="Song W."/>
            <person name="Zhang M."/>
            <person name="Cui Y."/>
            <person name="Dong X."/>
            <person name="Liu H."/>
            <person name="Ma X."/>
            <person name="Jiao Y."/>
            <person name="Wang B."/>
            <person name="Wei X."/>
            <person name="Stein J.C."/>
            <person name="Glaubitz J.C."/>
            <person name="Lu F."/>
            <person name="Yu G."/>
            <person name="Liang C."/>
            <person name="Fengler K."/>
            <person name="Li B."/>
            <person name="Rafalski A."/>
            <person name="Schnable P.S."/>
            <person name="Ware D.H."/>
            <person name="Buckler E.S."/>
            <person name="Lai J."/>
        </authorList>
    </citation>
    <scope>NUCLEOTIDE SEQUENCE [LARGE SCALE GENOMIC DNA]</scope>
    <source>
        <tissue evidence="1">Seedling</tissue>
    </source>
</reference>
<dbReference type="ExpressionAtlas" id="A0A3L6EPG8">
    <property type="expression patterns" value="baseline and differential"/>
</dbReference>
<sequence>MSSSSGEFGRHRQDNVEVIFPESQVVGSGNPSSVADNTVLASASSASAAADSAALVDKAIAKLPADVRAHATDSKRKAKSQDPGWKFGWWPDPTKKDFIRCIFCLKVVPSRIKRFKQHLAGGFSDTTKCSMVPEVVSKDIAHFNLRSQRMPTLTSDAIIASPRWGVLPLCGGGRSGGPRTRRPSSSGGHGCGWPPLDRVAVWVGGGIAAVFFASLERCSCVNVRTHDDLLDDERRDSEAPLMMFDDGNGNSCVQRRGARWCGKGKGTGSGDC</sequence>
<name>A0A3L6EPG8_MAIZE</name>
<dbReference type="PANTHER" id="PTHR34061">
    <property type="entry name" value="PROTEIN, PUTATIVE-RELATED"/>
    <property type="match status" value="1"/>
</dbReference>
<evidence type="ECO:0000313" key="1">
    <source>
        <dbReference type="EMBL" id="PWZ21217.1"/>
    </source>
</evidence>
<dbReference type="Proteomes" id="UP000251960">
    <property type="component" value="Chromosome 5"/>
</dbReference>
<organism evidence="1">
    <name type="scientific">Zea mays</name>
    <name type="common">Maize</name>
    <dbReference type="NCBI Taxonomy" id="4577"/>
    <lineage>
        <taxon>Eukaryota</taxon>
        <taxon>Viridiplantae</taxon>
        <taxon>Streptophyta</taxon>
        <taxon>Embryophyta</taxon>
        <taxon>Tracheophyta</taxon>
        <taxon>Spermatophyta</taxon>
        <taxon>Magnoliopsida</taxon>
        <taxon>Liliopsida</taxon>
        <taxon>Poales</taxon>
        <taxon>Poaceae</taxon>
        <taxon>PACMAD clade</taxon>
        <taxon>Panicoideae</taxon>
        <taxon>Andropogonodae</taxon>
        <taxon>Andropogoneae</taxon>
        <taxon>Tripsacinae</taxon>
        <taxon>Zea</taxon>
    </lineage>
</organism>
<comment type="caution">
    <text evidence="1">The sequence shown here is derived from an EMBL/GenBank/DDBJ whole genome shotgun (WGS) entry which is preliminary data.</text>
</comment>